<feature type="domain" description="Transposase IS110-like N-terminal" evidence="1">
    <location>
        <begin position="7"/>
        <end position="145"/>
    </location>
</feature>
<dbReference type="Proteomes" id="UP001500523">
    <property type="component" value="Unassembled WGS sequence"/>
</dbReference>
<accession>A0ABP7EQE9</accession>
<organism evidence="3 4">
    <name type="scientific">Sphingomonas cynarae</name>
    <dbReference type="NCBI Taxonomy" id="930197"/>
    <lineage>
        <taxon>Bacteria</taxon>
        <taxon>Pseudomonadati</taxon>
        <taxon>Pseudomonadota</taxon>
        <taxon>Alphaproteobacteria</taxon>
        <taxon>Sphingomonadales</taxon>
        <taxon>Sphingomonadaceae</taxon>
        <taxon>Sphingomonas</taxon>
    </lineage>
</organism>
<name>A0ABP7EQE9_9SPHN</name>
<dbReference type="InterPro" id="IPR002525">
    <property type="entry name" value="Transp_IS110-like_N"/>
</dbReference>
<proteinExistence type="predicted"/>
<evidence type="ECO:0000313" key="4">
    <source>
        <dbReference type="Proteomes" id="UP001500523"/>
    </source>
</evidence>
<dbReference type="InterPro" id="IPR047650">
    <property type="entry name" value="Transpos_IS110"/>
</dbReference>
<reference evidence="4" key="1">
    <citation type="journal article" date="2019" name="Int. J. Syst. Evol. Microbiol.">
        <title>The Global Catalogue of Microorganisms (GCM) 10K type strain sequencing project: providing services to taxonomists for standard genome sequencing and annotation.</title>
        <authorList>
            <consortium name="The Broad Institute Genomics Platform"/>
            <consortium name="The Broad Institute Genome Sequencing Center for Infectious Disease"/>
            <person name="Wu L."/>
            <person name="Ma J."/>
        </authorList>
    </citation>
    <scope>NUCLEOTIDE SEQUENCE [LARGE SCALE GENOMIC DNA]</scope>
    <source>
        <strain evidence="4">JCM 17498</strain>
    </source>
</reference>
<dbReference type="Pfam" id="PF02371">
    <property type="entry name" value="Transposase_20"/>
    <property type="match status" value="1"/>
</dbReference>
<gene>
    <name evidence="3" type="ORF">GCM10022268_30680</name>
</gene>
<keyword evidence="4" id="KW-1185">Reference proteome</keyword>
<evidence type="ECO:0000259" key="2">
    <source>
        <dbReference type="Pfam" id="PF02371"/>
    </source>
</evidence>
<sequence length="313" mass="33781">MQQPKYVGIDVSKHHLDVAFPGVAKVWRTPNDASGIAALVRRVRRLGSLHVVCEATGGYTRLLTCDLATETVPLSRVNPRQVRDFARATGRLAKTDEIDAAAILRFADAMQPLASPAPSPEQVRLTDLVRRRRQLVDAAAQEKQREPIPGQPLVTGSVERHLAFLAKEIAAIDEAIADAIEADATLARRAALLRTIPGVGAVTAATLVAELPELGLTGNKQIAALTGVAPMNRDSGMSRGQAHIAGGRMSARCCLYMATIVAIRCNSAIRPFYKRLREQGKPPKVAIVAAMRKLITVANSMLTYDRPWHADPA</sequence>
<dbReference type="EMBL" id="BAABBF010000008">
    <property type="protein sequence ID" value="GAA3720264.1"/>
    <property type="molecule type" value="Genomic_DNA"/>
</dbReference>
<evidence type="ECO:0000313" key="3">
    <source>
        <dbReference type="EMBL" id="GAA3720264.1"/>
    </source>
</evidence>
<dbReference type="RefSeq" id="WP_344694264.1">
    <property type="nucleotide sequence ID" value="NZ_BAABBF010000008.1"/>
</dbReference>
<evidence type="ECO:0000259" key="1">
    <source>
        <dbReference type="Pfam" id="PF01548"/>
    </source>
</evidence>
<dbReference type="PANTHER" id="PTHR33055:SF13">
    <property type="entry name" value="TRANSPOSASE"/>
    <property type="match status" value="1"/>
</dbReference>
<feature type="domain" description="Transposase IS116/IS110/IS902 C-terminal" evidence="2">
    <location>
        <begin position="191"/>
        <end position="274"/>
    </location>
</feature>
<protein>
    <submittedName>
        <fullName evidence="3">IS110 family transposase</fullName>
    </submittedName>
</protein>
<dbReference type="InterPro" id="IPR003346">
    <property type="entry name" value="Transposase_20"/>
</dbReference>
<dbReference type="Pfam" id="PF01548">
    <property type="entry name" value="DEDD_Tnp_IS110"/>
    <property type="match status" value="1"/>
</dbReference>
<comment type="caution">
    <text evidence="3">The sequence shown here is derived from an EMBL/GenBank/DDBJ whole genome shotgun (WGS) entry which is preliminary data.</text>
</comment>
<dbReference type="PANTHER" id="PTHR33055">
    <property type="entry name" value="TRANSPOSASE FOR INSERTION SEQUENCE ELEMENT IS1111A"/>
    <property type="match status" value="1"/>
</dbReference>